<evidence type="ECO:0000256" key="3">
    <source>
        <dbReference type="ARBA" id="ARBA00020218"/>
    </source>
</evidence>
<dbReference type="RefSeq" id="WP_125212257.1">
    <property type="nucleotide sequence ID" value="NZ_JBEYJI010000020.1"/>
</dbReference>
<dbReference type="Pfam" id="PF00850">
    <property type="entry name" value="Hist_deacetyl"/>
    <property type="match status" value="1"/>
</dbReference>
<dbReference type="GO" id="GO:0045150">
    <property type="term" value="P:acetoin catabolic process"/>
    <property type="evidence" value="ECO:0007669"/>
    <property type="project" value="UniProtKB-UniPathway"/>
</dbReference>
<accession>A0A3R8RUZ9</accession>
<keyword evidence="7" id="KW-1185">Reference proteome</keyword>
<dbReference type="GO" id="GO:0004407">
    <property type="term" value="F:histone deacetylase activity"/>
    <property type="evidence" value="ECO:0007669"/>
    <property type="project" value="TreeGrafter"/>
</dbReference>
<dbReference type="GO" id="GO:0040029">
    <property type="term" value="P:epigenetic regulation of gene expression"/>
    <property type="evidence" value="ECO:0007669"/>
    <property type="project" value="TreeGrafter"/>
</dbReference>
<dbReference type="CDD" id="cd09994">
    <property type="entry name" value="HDAC_AcuC_like"/>
    <property type="match status" value="1"/>
</dbReference>
<dbReference type="UniPathway" id="UPA00040"/>
<dbReference type="Proteomes" id="UP000276379">
    <property type="component" value="Unassembled WGS sequence"/>
</dbReference>
<sequence>MSGRAQLMWDEAVTGYDFGPGHPMDPVRLALTRKLVGALGVDRELEIVAAKPAGESTLRLVHRDDYIEAVKAASADPAGADTSYGLGTLDDPAFAGMHEVSALIAGQSVAAAEAVWRGEVLHAVNFTGGLHHAMPGAASGFCVYNDAALAIARLLELGVERVAYVDVDVHHGDGVQAAFWEDPRVLTISVHEHPRTLFPQSGWPQETGAGAGEGAAVNLPLPAGTGDAGWVRAFHAVVPELLADFRPQVLVSQHGADTHFEDPLAHLAVSLDAQRAVQLACHELAHEYADGKWVALGGGGYAVVDVVPRSWTHLVAIAAGRPVAPETVIPEGWRQEVYARTRELAPQRMTDGRWPVSWAPWEGGYDPADRLDQSVLATRRAAFPLRGLLP</sequence>
<feature type="domain" description="Histone deacetylase" evidence="5">
    <location>
        <begin position="22"/>
        <end position="316"/>
    </location>
</feature>
<dbReference type="InterPro" id="IPR023801">
    <property type="entry name" value="His_deacetylse_dom"/>
</dbReference>
<keyword evidence="4" id="KW-0006">Acetoin catabolism</keyword>
<evidence type="ECO:0000259" key="5">
    <source>
        <dbReference type="Pfam" id="PF00850"/>
    </source>
</evidence>
<dbReference type="SUPFAM" id="SSF52768">
    <property type="entry name" value="Arginase/deacetylase"/>
    <property type="match status" value="1"/>
</dbReference>
<evidence type="ECO:0000313" key="6">
    <source>
        <dbReference type="EMBL" id="RRQ78032.1"/>
    </source>
</evidence>
<dbReference type="PANTHER" id="PTHR10625:SF10">
    <property type="entry name" value="HISTONE DEACETYLASE HDAC1"/>
    <property type="match status" value="1"/>
</dbReference>
<dbReference type="PRINTS" id="PR01270">
    <property type="entry name" value="HDASUPER"/>
</dbReference>
<comment type="similarity">
    <text evidence="2">Belongs to the histone deacetylase family.</text>
</comment>
<dbReference type="AlphaFoldDB" id="A0A3R8RUZ9"/>
<dbReference type="InterPro" id="IPR037138">
    <property type="entry name" value="His_deacetylse_dom_sf"/>
</dbReference>
<organism evidence="6 7">
    <name type="scientific">Streptomyces griseofuscus</name>
    <dbReference type="NCBI Taxonomy" id="146922"/>
    <lineage>
        <taxon>Bacteria</taxon>
        <taxon>Bacillati</taxon>
        <taxon>Actinomycetota</taxon>
        <taxon>Actinomycetes</taxon>
        <taxon>Kitasatosporales</taxon>
        <taxon>Streptomycetaceae</taxon>
        <taxon>Streptomyces</taxon>
    </lineage>
</organism>
<dbReference type="InterPro" id="IPR000286">
    <property type="entry name" value="HDACs"/>
</dbReference>
<protein>
    <recommendedName>
        <fullName evidence="3">Acetoin utilization protein AcuC</fullName>
    </recommendedName>
</protein>
<dbReference type="EMBL" id="PDES01000023">
    <property type="protein sequence ID" value="RRQ78032.1"/>
    <property type="molecule type" value="Genomic_DNA"/>
</dbReference>
<evidence type="ECO:0000313" key="7">
    <source>
        <dbReference type="Proteomes" id="UP000276379"/>
    </source>
</evidence>
<reference evidence="6 7" key="1">
    <citation type="submission" date="2017-10" db="EMBL/GenBank/DDBJ databases">
        <title>Draft genome of actinobacteria isolated from guarana (Paullinia cupana (Mart.) Ducke.</title>
        <authorList>
            <person name="Siqueira K.A."/>
            <person name="Liotti R.G."/>
            <person name="Mendes T.A."/>
            <person name="Soares M.A."/>
        </authorList>
    </citation>
    <scope>NUCLEOTIDE SEQUENCE [LARGE SCALE GENOMIC DNA]</scope>
    <source>
        <strain evidence="6 7">199</strain>
    </source>
</reference>
<comment type="caution">
    <text evidence="6">The sequence shown here is derived from an EMBL/GenBank/DDBJ whole genome shotgun (WGS) entry which is preliminary data.</text>
</comment>
<dbReference type="PRINTS" id="PR01272">
    <property type="entry name" value="ACUCPROTEIN"/>
</dbReference>
<name>A0A3R8RUZ9_9ACTN</name>
<comment type="pathway">
    <text evidence="1">Ketone degradation; acetoin degradation.</text>
</comment>
<evidence type="ECO:0000256" key="1">
    <source>
        <dbReference type="ARBA" id="ARBA00005101"/>
    </source>
</evidence>
<gene>
    <name evidence="6" type="ORF">CQW44_37140</name>
</gene>
<dbReference type="InterPro" id="IPR003085">
    <property type="entry name" value="AcuC"/>
</dbReference>
<evidence type="ECO:0000256" key="2">
    <source>
        <dbReference type="ARBA" id="ARBA00005947"/>
    </source>
</evidence>
<dbReference type="PANTHER" id="PTHR10625">
    <property type="entry name" value="HISTONE DEACETYLASE HDAC1-RELATED"/>
    <property type="match status" value="1"/>
</dbReference>
<evidence type="ECO:0000256" key="4">
    <source>
        <dbReference type="ARBA" id="ARBA00022627"/>
    </source>
</evidence>
<proteinExistence type="inferred from homology"/>
<dbReference type="Gene3D" id="3.40.800.20">
    <property type="entry name" value="Histone deacetylase domain"/>
    <property type="match status" value="1"/>
</dbReference>
<dbReference type="InterPro" id="IPR023696">
    <property type="entry name" value="Ureohydrolase_dom_sf"/>
</dbReference>